<evidence type="ECO:0000313" key="2">
    <source>
        <dbReference type="Proteomes" id="UP000183557"/>
    </source>
</evidence>
<dbReference type="Proteomes" id="UP000183557">
    <property type="component" value="Unassembled WGS sequence"/>
</dbReference>
<reference evidence="2" key="1">
    <citation type="submission" date="2016-10" db="EMBL/GenBank/DDBJ databases">
        <authorList>
            <person name="Varghese N."/>
            <person name="Submissions S."/>
        </authorList>
    </citation>
    <scope>NUCLEOTIDE SEQUENCE [LARGE SCALE GENOMIC DNA]</scope>
    <source>
        <strain evidence="2">CGMCC 1.3704</strain>
    </source>
</reference>
<organism evidence="1 2">
    <name type="scientific">Halobacillus dabanensis</name>
    <dbReference type="NCBI Taxonomy" id="240302"/>
    <lineage>
        <taxon>Bacteria</taxon>
        <taxon>Bacillati</taxon>
        <taxon>Bacillota</taxon>
        <taxon>Bacilli</taxon>
        <taxon>Bacillales</taxon>
        <taxon>Bacillaceae</taxon>
        <taxon>Halobacillus</taxon>
    </lineage>
</organism>
<dbReference type="EMBL" id="FOSB01000007">
    <property type="protein sequence ID" value="SFK12579.1"/>
    <property type="molecule type" value="Genomic_DNA"/>
</dbReference>
<proteinExistence type="predicted"/>
<dbReference type="AlphaFoldDB" id="A0A1I3WZR6"/>
<dbReference type="OrthoDB" id="2971118at2"/>
<accession>A0A1I3WZR6</accession>
<keyword evidence="2" id="KW-1185">Reference proteome</keyword>
<dbReference type="STRING" id="240302.BN982_00637"/>
<sequence>MDLKDRLITQGYDQIDILIVGEDGEQTTVPGVTLHKVTDLEYKLYLEPESITYHFKEEHPYFEAEQKDEDGGEKKIKGFILEW</sequence>
<gene>
    <name evidence="1" type="ORF">SAMN04487936_107217</name>
</gene>
<dbReference type="RefSeq" id="WP_075037130.1">
    <property type="nucleotide sequence ID" value="NZ_FOSB01000007.1"/>
</dbReference>
<name>A0A1I3WZR6_HALDA</name>
<evidence type="ECO:0000313" key="1">
    <source>
        <dbReference type="EMBL" id="SFK12579.1"/>
    </source>
</evidence>
<protein>
    <submittedName>
        <fullName evidence="1">Uncharacterized protein</fullName>
    </submittedName>
</protein>